<evidence type="ECO:0000313" key="2">
    <source>
        <dbReference type="Proteomes" id="UP001327560"/>
    </source>
</evidence>
<sequence length="92" mass="10433">MRAWGSAGRRALLRLRQRLHVLPFPLSVNVSMERSSLCLLISMRMMMRVSLWETYLRCPRDIAVMNRGGWEGGGRWMNLGIWRGGGGGGVLM</sequence>
<proteinExistence type="predicted"/>
<protein>
    <submittedName>
        <fullName evidence="1">Uncharacterized protein</fullName>
    </submittedName>
</protein>
<dbReference type="AlphaFoldDB" id="A0AAQ3QHG0"/>
<dbReference type="Proteomes" id="UP001327560">
    <property type="component" value="Chromosome 6"/>
</dbReference>
<gene>
    <name evidence="1" type="ORF">Cni_G20041</name>
</gene>
<name>A0AAQ3QHG0_9LILI</name>
<organism evidence="1 2">
    <name type="scientific">Canna indica</name>
    <name type="common">Indian-shot</name>
    <dbReference type="NCBI Taxonomy" id="4628"/>
    <lineage>
        <taxon>Eukaryota</taxon>
        <taxon>Viridiplantae</taxon>
        <taxon>Streptophyta</taxon>
        <taxon>Embryophyta</taxon>
        <taxon>Tracheophyta</taxon>
        <taxon>Spermatophyta</taxon>
        <taxon>Magnoliopsida</taxon>
        <taxon>Liliopsida</taxon>
        <taxon>Zingiberales</taxon>
        <taxon>Cannaceae</taxon>
        <taxon>Canna</taxon>
    </lineage>
</organism>
<keyword evidence="2" id="KW-1185">Reference proteome</keyword>
<reference evidence="1 2" key="1">
    <citation type="submission" date="2023-10" db="EMBL/GenBank/DDBJ databases">
        <title>Chromosome-scale genome assembly provides insights into flower coloration mechanisms of Canna indica.</title>
        <authorList>
            <person name="Li C."/>
        </authorList>
    </citation>
    <scope>NUCLEOTIDE SEQUENCE [LARGE SCALE GENOMIC DNA]</scope>
    <source>
        <tissue evidence="1">Flower</tissue>
    </source>
</reference>
<dbReference type="EMBL" id="CP136895">
    <property type="protein sequence ID" value="WOL11279.1"/>
    <property type="molecule type" value="Genomic_DNA"/>
</dbReference>
<accession>A0AAQ3QHG0</accession>
<evidence type="ECO:0000313" key="1">
    <source>
        <dbReference type="EMBL" id="WOL11279.1"/>
    </source>
</evidence>